<accession>A0A8R7VAH9</accession>
<evidence type="ECO:0000313" key="2">
    <source>
        <dbReference type="EnsemblPlants" id="TuG1812S0000690200.01.T01.s_cds33688"/>
    </source>
</evidence>
<sequence length="216" mass="23027">MAMAAAFNKCAPDLHTSSRFPVQAVSDLRARCPSGVAAAAATSARFLSSNSADVVAFPRMPPRSSGGTVQECGRRASLVCSRCWGFQCWVRGCRWAVLLFYFDMVDWIERCDGPVKLGVFPGRRSPEEVFSPSTGGSMRGPQSSLSARKLAGSRFCGVSSPSPTASSPVTARGDESWRFCAGVSKVLFVIFPFMGSFLQSVRTAGASGAFWLGLSV</sequence>
<protein>
    <submittedName>
        <fullName evidence="2">Uncharacterized protein</fullName>
    </submittedName>
</protein>
<reference evidence="2" key="3">
    <citation type="submission" date="2022-06" db="UniProtKB">
        <authorList>
            <consortium name="EnsemblPlants"/>
        </authorList>
    </citation>
    <scope>IDENTIFICATION</scope>
</reference>
<evidence type="ECO:0000313" key="1">
    <source>
        <dbReference type="EnsemblPlants" id="TuG1812G0100000663.01.T01.cds256261"/>
    </source>
</evidence>
<proteinExistence type="predicted"/>
<dbReference type="AlphaFoldDB" id="A0A8R7VAH9"/>
<organism evidence="2 3">
    <name type="scientific">Triticum urartu</name>
    <name type="common">Red wild einkorn</name>
    <name type="synonym">Crithodium urartu</name>
    <dbReference type="NCBI Taxonomy" id="4572"/>
    <lineage>
        <taxon>Eukaryota</taxon>
        <taxon>Viridiplantae</taxon>
        <taxon>Streptophyta</taxon>
        <taxon>Embryophyta</taxon>
        <taxon>Tracheophyta</taxon>
        <taxon>Spermatophyta</taxon>
        <taxon>Magnoliopsida</taxon>
        <taxon>Liliopsida</taxon>
        <taxon>Poales</taxon>
        <taxon>Poaceae</taxon>
        <taxon>BOP clade</taxon>
        <taxon>Pooideae</taxon>
        <taxon>Triticodae</taxon>
        <taxon>Triticeae</taxon>
        <taxon>Triticinae</taxon>
        <taxon>Triticum</taxon>
    </lineage>
</organism>
<reference evidence="1" key="2">
    <citation type="submission" date="2018-03" db="EMBL/GenBank/DDBJ databases">
        <title>The Triticum urartu genome reveals the dynamic nature of wheat genome evolution.</title>
        <authorList>
            <person name="Ling H."/>
            <person name="Ma B."/>
            <person name="Shi X."/>
            <person name="Liu H."/>
            <person name="Dong L."/>
            <person name="Sun H."/>
            <person name="Cao Y."/>
            <person name="Gao Q."/>
            <person name="Zheng S."/>
            <person name="Li Y."/>
            <person name="Yu Y."/>
            <person name="Du H."/>
            <person name="Qi M."/>
            <person name="Li Y."/>
            <person name="Yu H."/>
            <person name="Cui Y."/>
            <person name="Wang N."/>
            <person name="Chen C."/>
            <person name="Wu H."/>
            <person name="Zhao Y."/>
            <person name="Zhang J."/>
            <person name="Li Y."/>
            <person name="Zhou W."/>
            <person name="Zhang B."/>
            <person name="Hu W."/>
            <person name="Eijk M."/>
            <person name="Tang J."/>
            <person name="Witsenboer H."/>
            <person name="Zhao S."/>
            <person name="Li Z."/>
            <person name="Zhang A."/>
            <person name="Wang D."/>
            <person name="Liang C."/>
        </authorList>
    </citation>
    <scope>NUCLEOTIDE SEQUENCE [LARGE SCALE GENOMIC DNA]</scope>
    <source>
        <strain evidence="1">cv. G1812</strain>
    </source>
</reference>
<evidence type="ECO:0000313" key="3">
    <source>
        <dbReference type="Proteomes" id="UP000015106"/>
    </source>
</evidence>
<dbReference type="Proteomes" id="UP000015106">
    <property type="component" value="Chromosome 1"/>
</dbReference>
<dbReference type="Gramene" id="TuG1812S0000690200.01.T01">
    <property type="protein sequence ID" value="TuG1812S0000690200.01.T01.s_cds33688"/>
    <property type="gene ID" value="TuG1812S0000690200.01"/>
</dbReference>
<dbReference type="Gramene" id="TuG1812G0100000663.01.T01">
    <property type="protein sequence ID" value="TuG1812G0100000663.01.T01.cds256261"/>
    <property type="gene ID" value="TuG1812G0100000663.01"/>
</dbReference>
<dbReference type="EnsemblPlants" id="TuG1812G0100000663.01.T01">
    <property type="protein sequence ID" value="TuG1812G0100000663.01.T01.cds256261"/>
    <property type="gene ID" value="TuG1812G0100000663.01"/>
</dbReference>
<reference evidence="3" key="1">
    <citation type="journal article" date="2013" name="Nature">
        <title>Draft genome of the wheat A-genome progenitor Triticum urartu.</title>
        <authorList>
            <person name="Ling H.Q."/>
            <person name="Zhao S."/>
            <person name="Liu D."/>
            <person name="Wang J."/>
            <person name="Sun H."/>
            <person name="Zhang C."/>
            <person name="Fan H."/>
            <person name="Li D."/>
            <person name="Dong L."/>
            <person name="Tao Y."/>
            <person name="Gao C."/>
            <person name="Wu H."/>
            <person name="Li Y."/>
            <person name="Cui Y."/>
            <person name="Guo X."/>
            <person name="Zheng S."/>
            <person name="Wang B."/>
            <person name="Yu K."/>
            <person name="Liang Q."/>
            <person name="Yang W."/>
            <person name="Lou X."/>
            <person name="Chen J."/>
            <person name="Feng M."/>
            <person name="Jian J."/>
            <person name="Zhang X."/>
            <person name="Luo G."/>
            <person name="Jiang Y."/>
            <person name="Liu J."/>
            <person name="Wang Z."/>
            <person name="Sha Y."/>
            <person name="Zhang B."/>
            <person name="Wu H."/>
            <person name="Tang D."/>
            <person name="Shen Q."/>
            <person name="Xue P."/>
            <person name="Zou S."/>
            <person name="Wang X."/>
            <person name="Liu X."/>
            <person name="Wang F."/>
            <person name="Yang Y."/>
            <person name="An X."/>
            <person name="Dong Z."/>
            <person name="Zhang K."/>
            <person name="Zhang X."/>
            <person name="Luo M.C."/>
            <person name="Dvorak J."/>
            <person name="Tong Y."/>
            <person name="Wang J."/>
            <person name="Yang H."/>
            <person name="Li Z."/>
            <person name="Wang D."/>
            <person name="Zhang A."/>
            <person name="Wang J."/>
        </authorList>
    </citation>
    <scope>NUCLEOTIDE SEQUENCE</scope>
    <source>
        <strain evidence="3">cv. G1812</strain>
    </source>
</reference>
<dbReference type="EnsemblPlants" id="TuG1812S0000690200.01.T01">
    <property type="protein sequence ID" value="TuG1812S0000690200.01.T01.s_cds33688"/>
    <property type="gene ID" value="TuG1812S0000690200.01"/>
</dbReference>
<keyword evidence="3" id="KW-1185">Reference proteome</keyword>
<name>A0A8R7VAH9_TRIUA</name>